<evidence type="ECO:0000259" key="1">
    <source>
        <dbReference type="Pfam" id="PF00534"/>
    </source>
</evidence>
<organism evidence="3 4">
    <name type="scientific">Ameyamaea chiangmaiensis</name>
    <dbReference type="NCBI Taxonomy" id="442969"/>
    <lineage>
        <taxon>Bacteria</taxon>
        <taxon>Pseudomonadati</taxon>
        <taxon>Pseudomonadota</taxon>
        <taxon>Alphaproteobacteria</taxon>
        <taxon>Acetobacterales</taxon>
        <taxon>Acetobacteraceae</taxon>
        <taxon>Ameyamaea</taxon>
    </lineage>
</organism>
<comment type="caution">
    <text evidence="3">The sequence shown here is derived from an EMBL/GenBank/DDBJ whole genome shotgun (WGS) entry which is preliminary data.</text>
</comment>
<gene>
    <name evidence="3" type="ORF">HUK82_13320</name>
</gene>
<dbReference type="InterPro" id="IPR001296">
    <property type="entry name" value="Glyco_trans_1"/>
</dbReference>
<name>A0A850PH23_9PROT</name>
<proteinExistence type="predicted"/>
<feature type="domain" description="Glycosyltransferase subfamily 4-like N-terminal" evidence="2">
    <location>
        <begin position="88"/>
        <end position="206"/>
    </location>
</feature>
<keyword evidence="3" id="KW-0808">Transferase</keyword>
<keyword evidence="4" id="KW-1185">Reference proteome</keyword>
<evidence type="ECO:0000259" key="2">
    <source>
        <dbReference type="Pfam" id="PF13439"/>
    </source>
</evidence>
<dbReference type="EMBL" id="JABXXR010000142">
    <property type="protein sequence ID" value="NVN41536.1"/>
    <property type="molecule type" value="Genomic_DNA"/>
</dbReference>
<dbReference type="AlphaFoldDB" id="A0A850PH23"/>
<dbReference type="Proteomes" id="UP000585665">
    <property type="component" value="Unassembled WGS sequence"/>
</dbReference>
<dbReference type="GO" id="GO:0016757">
    <property type="term" value="F:glycosyltransferase activity"/>
    <property type="evidence" value="ECO:0007669"/>
    <property type="project" value="InterPro"/>
</dbReference>
<sequence length="401" mass="44451">MTSPAPGASWLLDLSRLLARAHEAVPTGIDRVEFAYARYLIEHASADTTFCAMHPLGRVGGVESGLANAFIKALGAYWTGGVGQPPVGLRDRIRRALVWRRPMARPGATYLLVSHHHLTRPKAIARLLRQTKCRFVPMIHDLIPTEYPEYARPREPARHERRLETVARYASGVIVPSEDVRDALCRRLARSGRSIPVWTIPHGVDRQTTSGPGPTLDHEITRRVAGRPYFVCLGTIEPRKNHLLLLHVWRRLVAEKGENAPVLVLIGKRGWENENIVDLLDRCPALSDHVIECNSLPDQTVRHLLVNSRALLFPSFVEGFGLPLAEALSLNVPAICSDIAVFRQIGGSIPDYRDPLDGIGWRSAIMAYASTGLGRTAQIGRLANWSPLTWDESVSMALSVM</sequence>
<reference evidence="3 4" key="1">
    <citation type="submission" date="2020-06" db="EMBL/GenBank/DDBJ databases">
        <title>Description of novel acetic acid bacteria.</title>
        <authorList>
            <person name="Sombolestani A."/>
        </authorList>
    </citation>
    <scope>NUCLEOTIDE SEQUENCE [LARGE SCALE GENOMIC DNA]</scope>
    <source>
        <strain evidence="3 4">LMG 27010</strain>
    </source>
</reference>
<feature type="domain" description="Glycosyl transferase family 1" evidence="1">
    <location>
        <begin position="219"/>
        <end position="344"/>
    </location>
</feature>
<dbReference type="InterPro" id="IPR028098">
    <property type="entry name" value="Glyco_trans_4-like_N"/>
</dbReference>
<dbReference type="PANTHER" id="PTHR46401">
    <property type="entry name" value="GLYCOSYLTRANSFERASE WBBK-RELATED"/>
    <property type="match status" value="1"/>
</dbReference>
<accession>A0A850PH23</accession>
<dbReference type="Pfam" id="PF00534">
    <property type="entry name" value="Glycos_transf_1"/>
    <property type="match status" value="1"/>
</dbReference>
<dbReference type="Pfam" id="PF13439">
    <property type="entry name" value="Glyco_transf_4"/>
    <property type="match status" value="1"/>
</dbReference>
<dbReference type="PANTHER" id="PTHR46401:SF9">
    <property type="entry name" value="MANNOSYLTRANSFERASE A"/>
    <property type="match status" value="1"/>
</dbReference>
<dbReference type="CDD" id="cd03809">
    <property type="entry name" value="GT4_MtfB-like"/>
    <property type="match status" value="1"/>
</dbReference>
<dbReference type="SUPFAM" id="SSF53756">
    <property type="entry name" value="UDP-Glycosyltransferase/glycogen phosphorylase"/>
    <property type="match status" value="1"/>
</dbReference>
<evidence type="ECO:0000313" key="4">
    <source>
        <dbReference type="Proteomes" id="UP000585665"/>
    </source>
</evidence>
<dbReference type="Gene3D" id="3.40.50.2000">
    <property type="entry name" value="Glycogen Phosphorylase B"/>
    <property type="match status" value="2"/>
</dbReference>
<evidence type="ECO:0000313" key="3">
    <source>
        <dbReference type="EMBL" id="NVN41536.1"/>
    </source>
</evidence>
<dbReference type="RefSeq" id="WP_176614424.1">
    <property type="nucleotide sequence ID" value="NZ_JABXXR010000142.1"/>
</dbReference>
<protein>
    <submittedName>
        <fullName evidence="3">Glycosyltransferase family 4 protein</fullName>
    </submittedName>
</protein>